<gene>
    <name evidence="1" type="ORF">P9J83_13245</name>
</gene>
<evidence type="ECO:0000313" key="1">
    <source>
        <dbReference type="EMBL" id="MDS1004457.1"/>
    </source>
</evidence>
<organism evidence="1 2">
    <name type="scientific">Clostridium sporogenes</name>
    <dbReference type="NCBI Taxonomy" id="1509"/>
    <lineage>
        <taxon>Bacteria</taxon>
        <taxon>Bacillati</taxon>
        <taxon>Bacillota</taxon>
        <taxon>Clostridia</taxon>
        <taxon>Eubacteriales</taxon>
        <taxon>Clostridiaceae</taxon>
        <taxon>Clostridium</taxon>
    </lineage>
</organism>
<comment type="caution">
    <text evidence="1">The sequence shown here is derived from an EMBL/GenBank/DDBJ whole genome shotgun (WGS) entry which is preliminary data.</text>
</comment>
<protein>
    <submittedName>
        <fullName evidence="1">DUF5694 domain-containing protein</fullName>
    </submittedName>
</protein>
<dbReference type="RefSeq" id="WP_310944024.1">
    <property type="nucleotide sequence ID" value="NZ_JARUIS010000021.1"/>
</dbReference>
<proteinExistence type="predicted"/>
<evidence type="ECO:0000313" key="2">
    <source>
        <dbReference type="Proteomes" id="UP001182303"/>
    </source>
</evidence>
<dbReference type="EMBL" id="JARUIS010000021">
    <property type="protein sequence ID" value="MDS1004457.1"/>
    <property type="molecule type" value="Genomic_DNA"/>
</dbReference>
<dbReference type="Proteomes" id="UP001182303">
    <property type="component" value="Unassembled WGS sequence"/>
</dbReference>
<name>A0AAE4FMT6_CLOSG</name>
<sequence length="252" mass="29765">MEEKSKILILGTYHFENVSGNHLIDIKTEDVTTDNKQEEIKIVVQNLSKFKPNKIAVEAKKEKETELNDIYSKYCVNNFYLYNETIGHRSEIVQLGFRLGKMLNHNKIYPIDYPVDLPEKLFEYAKQNCPEFYEEFTNEINEYGIKENNFMKNNTVIEILKYFNDPHRIANEHSNLYLRLAKVGAGYTYYGVDMLTEWYRRNLYIFANLQDIAEPDDRILVIYGAGHCKILQDFVSEYNKFELVDPLNYLCT</sequence>
<dbReference type="AlphaFoldDB" id="A0AAE4FMT6"/>
<accession>A0AAE4FMT6</accession>
<dbReference type="Pfam" id="PF18950">
    <property type="entry name" value="DUF5694"/>
    <property type="match status" value="1"/>
</dbReference>
<dbReference type="InterPro" id="IPR043749">
    <property type="entry name" value="DUF5694"/>
</dbReference>
<reference evidence="1" key="1">
    <citation type="submission" date="2023-04" db="EMBL/GenBank/DDBJ databases">
        <title>Assessment of the microbiological origin of a defect in Grana Padano cheese.</title>
        <authorList>
            <person name="Zago M."/>
            <person name="Rossetti L."/>
            <person name="Bonvini B."/>
            <person name="Carminati D."/>
            <person name="Giraffa G."/>
        </authorList>
    </citation>
    <scope>NUCLEOTIDE SEQUENCE</scope>
    <source>
        <strain evidence="1">4990</strain>
    </source>
</reference>